<dbReference type="AlphaFoldDB" id="A0A9D1V8K9"/>
<sequence>MRSIGSTLKYIFKNFLFIFVFALIPSYFYAASLDMENIRALAQGLLSAENPTFAQVFSFLSFVNSEGWILSVACFVSLGICMPLLLGFIEKHMRIGSRSFKGIWGRFNTNFLSTLFVGVLFLAMYELWSLIASGLVYGATLLFSGIAGTVAAILLYFAMLALIAYIASVFLLWLPCLLITGYNFVDALAYSNQLYAGKKGGLFLAVFLPCVVSGVVTLLVVGVFAPMHVQLPVFFIVEILFLLLMLYYSALMFVAYFRLTGEERADLQKKF</sequence>
<name>A0A9D1V8K9_9FIRM</name>
<feature type="transmembrane region" description="Helical" evidence="1">
    <location>
        <begin position="134"/>
        <end position="157"/>
    </location>
</feature>
<keyword evidence="1" id="KW-1133">Transmembrane helix</keyword>
<dbReference type="Proteomes" id="UP000824204">
    <property type="component" value="Unassembled WGS sequence"/>
</dbReference>
<feature type="transmembrane region" description="Helical" evidence="1">
    <location>
        <begin position="162"/>
        <end position="182"/>
    </location>
</feature>
<feature type="transmembrane region" description="Helical" evidence="1">
    <location>
        <begin position="231"/>
        <end position="257"/>
    </location>
</feature>
<proteinExistence type="predicted"/>
<evidence type="ECO:0000313" key="3">
    <source>
        <dbReference type="Proteomes" id="UP000824204"/>
    </source>
</evidence>
<evidence type="ECO:0000313" key="2">
    <source>
        <dbReference type="EMBL" id="HIX08182.1"/>
    </source>
</evidence>
<comment type="caution">
    <text evidence="2">The sequence shown here is derived from an EMBL/GenBank/DDBJ whole genome shotgun (WGS) entry which is preliminary data.</text>
</comment>
<accession>A0A9D1V8K9</accession>
<keyword evidence="1" id="KW-0472">Membrane</keyword>
<feature type="transmembrane region" description="Helical" evidence="1">
    <location>
        <begin position="110"/>
        <end position="128"/>
    </location>
</feature>
<dbReference type="EMBL" id="DXFX01000086">
    <property type="protein sequence ID" value="HIX08182.1"/>
    <property type="molecule type" value="Genomic_DNA"/>
</dbReference>
<reference evidence="2" key="1">
    <citation type="journal article" date="2021" name="PeerJ">
        <title>Extensive microbial diversity within the chicken gut microbiome revealed by metagenomics and culture.</title>
        <authorList>
            <person name="Gilroy R."/>
            <person name="Ravi A."/>
            <person name="Getino M."/>
            <person name="Pursley I."/>
            <person name="Horton D.L."/>
            <person name="Alikhan N.F."/>
            <person name="Baker D."/>
            <person name="Gharbi K."/>
            <person name="Hall N."/>
            <person name="Watson M."/>
            <person name="Adriaenssens E.M."/>
            <person name="Foster-Nyarko E."/>
            <person name="Jarju S."/>
            <person name="Secka A."/>
            <person name="Antonio M."/>
            <person name="Oren A."/>
            <person name="Chaudhuri R.R."/>
            <person name="La Ragione R."/>
            <person name="Hildebrand F."/>
            <person name="Pallen M.J."/>
        </authorList>
    </citation>
    <scope>NUCLEOTIDE SEQUENCE</scope>
    <source>
        <strain evidence="2">811</strain>
    </source>
</reference>
<reference evidence="2" key="2">
    <citation type="submission" date="2021-04" db="EMBL/GenBank/DDBJ databases">
        <authorList>
            <person name="Gilroy R."/>
        </authorList>
    </citation>
    <scope>NUCLEOTIDE SEQUENCE</scope>
    <source>
        <strain evidence="2">811</strain>
    </source>
</reference>
<feature type="transmembrane region" description="Helical" evidence="1">
    <location>
        <begin position="202"/>
        <end position="224"/>
    </location>
</feature>
<feature type="transmembrane region" description="Helical" evidence="1">
    <location>
        <begin position="12"/>
        <end position="30"/>
    </location>
</feature>
<evidence type="ECO:0000256" key="1">
    <source>
        <dbReference type="SAM" id="Phobius"/>
    </source>
</evidence>
<protein>
    <submittedName>
        <fullName evidence="2">Uncharacterized protein</fullName>
    </submittedName>
</protein>
<organism evidence="2 3">
    <name type="scientific">Candidatus Borkfalkia faecipullorum</name>
    <dbReference type="NCBI Taxonomy" id="2838510"/>
    <lineage>
        <taxon>Bacteria</taxon>
        <taxon>Bacillati</taxon>
        <taxon>Bacillota</taxon>
        <taxon>Clostridia</taxon>
        <taxon>Christensenellales</taxon>
        <taxon>Christensenellaceae</taxon>
        <taxon>Candidatus Borkfalkia</taxon>
    </lineage>
</organism>
<gene>
    <name evidence="2" type="ORF">H9741_06915</name>
</gene>
<feature type="transmembrane region" description="Helical" evidence="1">
    <location>
        <begin position="68"/>
        <end position="89"/>
    </location>
</feature>
<keyword evidence="1" id="KW-0812">Transmembrane</keyword>